<dbReference type="AlphaFoldDB" id="A0ABD1Z3D8"/>
<accession>A0ABD1Z3D8</accession>
<organism evidence="2 3">
    <name type="scientific">Riccia fluitans</name>
    <dbReference type="NCBI Taxonomy" id="41844"/>
    <lineage>
        <taxon>Eukaryota</taxon>
        <taxon>Viridiplantae</taxon>
        <taxon>Streptophyta</taxon>
        <taxon>Embryophyta</taxon>
        <taxon>Marchantiophyta</taxon>
        <taxon>Marchantiopsida</taxon>
        <taxon>Marchantiidae</taxon>
        <taxon>Marchantiales</taxon>
        <taxon>Ricciaceae</taxon>
        <taxon>Riccia</taxon>
    </lineage>
</organism>
<evidence type="ECO:0000313" key="2">
    <source>
        <dbReference type="EMBL" id="KAL2636082.1"/>
    </source>
</evidence>
<feature type="region of interest" description="Disordered" evidence="1">
    <location>
        <begin position="1"/>
        <end position="80"/>
    </location>
</feature>
<evidence type="ECO:0000313" key="3">
    <source>
        <dbReference type="Proteomes" id="UP001605036"/>
    </source>
</evidence>
<dbReference type="EMBL" id="JBHFFA010000003">
    <property type="protein sequence ID" value="KAL2636082.1"/>
    <property type="molecule type" value="Genomic_DNA"/>
</dbReference>
<comment type="caution">
    <text evidence="2">The sequence shown here is derived from an EMBL/GenBank/DDBJ whole genome shotgun (WGS) entry which is preliminary data.</text>
</comment>
<reference evidence="2 3" key="1">
    <citation type="submission" date="2024-09" db="EMBL/GenBank/DDBJ databases">
        <title>Chromosome-scale assembly of Riccia fluitans.</title>
        <authorList>
            <person name="Paukszto L."/>
            <person name="Sawicki J."/>
            <person name="Karawczyk K."/>
            <person name="Piernik-Szablinska J."/>
            <person name="Szczecinska M."/>
            <person name="Mazdziarz M."/>
        </authorList>
    </citation>
    <scope>NUCLEOTIDE SEQUENCE [LARGE SCALE GENOMIC DNA]</scope>
    <source>
        <strain evidence="2">Rf_01</strain>
        <tissue evidence="2">Aerial parts of the thallus</tissue>
    </source>
</reference>
<gene>
    <name evidence="2" type="ORF">R1flu_007561</name>
</gene>
<name>A0ABD1Z3D8_9MARC</name>
<feature type="compositionally biased region" description="Basic and acidic residues" evidence="1">
    <location>
        <begin position="71"/>
        <end position="80"/>
    </location>
</feature>
<protein>
    <submittedName>
        <fullName evidence="2">Uncharacterized protein</fullName>
    </submittedName>
</protein>
<feature type="compositionally biased region" description="Low complexity" evidence="1">
    <location>
        <begin position="1"/>
        <end position="11"/>
    </location>
</feature>
<proteinExistence type="predicted"/>
<sequence>MATRGEATTRGTETDGSHLRPVNANARTNYGNDSQESSKHRQTCGSSQRGTQAIMNHTQGSLAGRSPMQERPQRAQGNHE</sequence>
<evidence type="ECO:0000256" key="1">
    <source>
        <dbReference type="SAM" id="MobiDB-lite"/>
    </source>
</evidence>
<keyword evidence="3" id="KW-1185">Reference proteome</keyword>
<dbReference type="Proteomes" id="UP001605036">
    <property type="component" value="Unassembled WGS sequence"/>
</dbReference>
<feature type="compositionally biased region" description="Polar residues" evidence="1">
    <location>
        <begin position="25"/>
        <end position="35"/>
    </location>
</feature>
<feature type="compositionally biased region" description="Polar residues" evidence="1">
    <location>
        <begin position="43"/>
        <end position="61"/>
    </location>
</feature>